<protein>
    <recommendedName>
        <fullName evidence="3">Reverse transcriptase domain-containing protein</fullName>
    </recommendedName>
</protein>
<dbReference type="Proteomes" id="UP001412067">
    <property type="component" value="Unassembled WGS sequence"/>
</dbReference>
<evidence type="ECO:0000313" key="1">
    <source>
        <dbReference type="EMBL" id="KAK8961769.1"/>
    </source>
</evidence>
<reference evidence="1 2" key="1">
    <citation type="journal article" date="2022" name="Nat. Plants">
        <title>Genomes of leafy and leafless Platanthera orchids illuminate the evolution of mycoheterotrophy.</title>
        <authorList>
            <person name="Li M.H."/>
            <person name="Liu K.W."/>
            <person name="Li Z."/>
            <person name="Lu H.C."/>
            <person name="Ye Q.L."/>
            <person name="Zhang D."/>
            <person name="Wang J.Y."/>
            <person name="Li Y.F."/>
            <person name="Zhong Z.M."/>
            <person name="Liu X."/>
            <person name="Yu X."/>
            <person name="Liu D.K."/>
            <person name="Tu X.D."/>
            <person name="Liu B."/>
            <person name="Hao Y."/>
            <person name="Liao X.Y."/>
            <person name="Jiang Y.T."/>
            <person name="Sun W.H."/>
            <person name="Chen J."/>
            <person name="Chen Y.Q."/>
            <person name="Ai Y."/>
            <person name="Zhai J.W."/>
            <person name="Wu S.S."/>
            <person name="Zhou Z."/>
            <person name="Hsiao Y.Y."/>
            <person name="Wu W.L."/>
            <person name="Chen Y.Y."/>
            <person name="Lin Y.F."/>
            <person name="Hsu J.L."/>
            <person name="Li C.Y."/>
            <person name="Wang Z.W."/>
            <person name="Zhao X."/>
            <person name="Zhong W.Y."/>
            <person name="Ma X.K."/>
            <person name="Ma L."/>
            <person name="Huang J."/>
            <person name="Chen G.Z."/>
            <person name="Huang M.Z."/>
            <person name="Huang L."/>
            <person name="Peng D.H."/>
            <person name="Luo Y.B."/>
            <person name="Zou S.Q."/>
            <person name="Chen S.P."/>
            <person name="Lan S."/>
            <person name="Tsai W.C."/>
            <person name="Van de Peer Y."/>
            <person name="Liu Z.J."/>
        </authorList>
    </citation>
    <scope>NUCLEOTIDE SEQUENCE [LARGE SCALE GENOMIC DNA]</scope>
    <source>
        <strain evidence="1">Lor288</strain>
    </source>
</reference>
<dbReference type="InterPro" id="IPR043502">
    <property type="entry name" value="DNA/RNA_pol_sf"/>
</dbReference>
<accession>A0ABR2MC54</accession>
<gene>
    <name evidence="1" type="ORF">KSP40_PGU006359</name>
</gene>
<dbReference type="SUPFAM" id="SSF56672">
    <property type="entry name" value="DNA/RNA polymerases"/>
    <property type="match status" value="1"/>
</dbReference>
<dbReference type="InterPro" id="IPR043128">
    <property type="entry name" value="Rev_trsase/Diguanyl_cyclase"/>
</dbReference>
<dbReference type="EMBL" id="JBBWWR010000009">
    <property type="protein sequence ID" value="KAK8961769.1"/>
    <property type="molecule type" value="Genomic_DNA"/>
</dbReference>
<sequence length="144" mass="16174">MDFSIPSVTDEGDALIHTTRAKSSVSIAEIASWVHLPPPVPSTSAGETYQRMMDRIFREQKGRKLEIYVDDLMIKSRDLRSHVSDLEDVAPPIRHIAYSSRSGRGPTPYTTDRPGGYSMETIQLRINILRRVHSNGSNLIVINI</sequence>
<dbReference type="Gene3D" id="3.30.70.270">
    <property type="match status" value="1"/>
</dbReference>
<organism evidence="1 2">
    <name type="scientific">Platanthera guangdongensis</name>
    <dbReference type="NCBI Taxonomy" id="2320717"/>
    <lineage>
        <taxon>Eukaryota</taxon>
        <taxon>Viridiplantae</taxon>
        <taxon>Streptophyta</taxon>
        <taxon>Embryophyta</taxon>
        <taxon>Tracheophyta</taxon>
        <taxon>Spermatophyta</taxon>
        <taxon>Magnoliopsida</taxon>
        <taxon>Liliopsida</taxon>
        <taxon>Asparagales</taxon>
        <taxon>Orchidaceae</taxon>
        <taxon>Orchidoideae</taxon>
        <taxon>Orchideae</taxon>
        <taxon>Orchidinae</taxon>
        <taxon>Platanthera</taxon>
    </lineage>
</organism>
<proteinExistence type="predicted"/>
<evidence type="ECO:0000313" key="2">
    <source>
        <dbReference type="Proteomes" id="UP001412067"/>
    </source>
</evidence>
<keyword evidence="2" id="KW-1185">Reference proteome</keyword>
<evidence type="ECO:0008006" key="3">
    <source>
        <dbReference type="Google" id="ProtNLM"/>
    </source>
</evidence>
<name>A0ABR2MC54_9ASPA</name>
<comment type="caution">
    <text evidence="1">The sequence shown here is derived from an EMBL/GenBank/DDBJ whole genome shotgun (WGS) entry which is preliminary data.</text>
</comment>